<accession>A0A7V0T6K6</accession>
<keyword evidence="8" id="KW-0411">Iron-sulfur</keyword>
<evidence type="ECO:0000256" key="4">
    <source>
        <dbReference type="ARBA" id="ARBA00022723"/>
    </source>
</evidence>
<gene>
    <name evidence="11" type="ORF">ENN51_07495</name>
</gene>
<dbReference type="EMBL" id="DSBX01000277">
    <property type="protein sequence ID" value="HDR00108.1"/>
    <property type="molecule type" value="Genomic_DNA"/>
</dbReference>
<evidence type="ECO:0000259" key="10">
    <source>
        <dbReference type="PROSITE" id="PS51379"/>
    </source>
</evidence>
<keyword evidence="6" id="KW-0560">Oxidoreductase</keyword>
<dbReference type="GO" id="GO:0016491">
    <property type="term" value="F:oxidoreductase activity"/>
    <property type="evidence" value="ECO:0007669"/>
    <property type="project" value="UniProtKB-KW"/>
</dbReference>
<keyword evidence="7" id="KW-0408">Iron</keyword>
<dbReference type="Pfam" id="PF12837">
    <property type="entry name" value="Fer4_6"/>
    <property type="match status" value="1"/>
</dbReference>
<feature type="compositionally biased region" description="Basic and acidic residues" evidence="9">
    <location>
        <begin position="1"/>
        <end position="10"/>
    </location>
</feature>
<proteinExistence type="inferred from homology"/>
<evidence type="ECO:0000256" key="7">
    <source>
        <dbReference type="ARBA" id="ARBA00023004"/>
    </source>
</evidence>
<keyword evidence="3" id="KW-0004">4Fe-4S</keyword>
<dbReference type="Proteomes" id="UP000885672">
    <property type="component" value="Unassembled WGS sequence"/>
</dbReference>
<evidence type="ECO:0000256" key="5">
    <source>
        <dbReference type="ARBA" id="ARBA00022827"/>
    </source>
</evidence>
<feature type="domain" description="4Fe-4S ferredoxin-type" evidence="10">
    <location>
        <begin position="608"/>
        <end position="637"/>
    </location>
</feature>
<dbReference type="PANTHER" id="PTHR43498:SF1">
    <property type="entry name" value="COB--COM HETERODISULFIDE REDUCTASE IRON-SULFUR SUBUNIT A"/>
    <property type="match status" value="1"/>
</dbReference>
<dbReference type="Pfam" id="PF13237">
    <property type="entry name" value="Fer4_10"/>
    <property type="match status" value="1"/>
</dbReference>
<dbReference type="PROSITE" id="PS00198">
    <property type="entry name" value="4FE4S_FER_1"/>
    <property type="match status" value="2"/>
</dbReference>
<keyword evidence="5" id="KW-0285">Flavoprotein</keyword>
<dbReference type="InterPro" id="IPR017900">
    <property type="entry name" value="4Fe4S_Fe_S_CS"/>
</dbReference>
<organism evidence="11">
    <name type="scientific">candidate division WOR-3 bacterium</name>
    <dbReference type="NCBI Taxonomy" id="2052148"/>
    <lineage>
        <taxon>Bacteria</taxon>
        <taxon>Bacteria division WOR-3</taxon>
    </lineage>
</organism>
<comment type="caution">
    <text evidence="11">The sequence shown here is derived from an EMBL/GenBank/DDBJ whole genome shotgun (WGS) entry which is preliminary data.</text>
</comment>
<evidence type="ECO:0000256" key="9">
    <source>
        <dbReference type="SAM" id="MobiDB-lite"/>
    </source>
</evidence>
<protein>
    <submittedName>
        <fullName evidence="11">CoB--CoM heterodisulfide reductase iron-sulfur subunit A family protein</fullName>
    </submittedName>
</protein>
<keyword evidence="4" id="KW-0479">Metal-binding</keyword>
<sequence length="682" mass="73960">MAEGKSRRPEVAGPEPAGTQSASTDKPAISPVSRRPRVGVFVCHCGINIAGVVRVPELVERAKTMPGVVVARDYQYCCSDPGQQIIRDSIKADKLDRVVVACCSPTLHEATFRKAGEEAGLNYYRTEIANIREQCAWVTKDRDEATDKAEDITRLAIARATHDESLEPVGVTVNKRALVVGAGIAGIQAALDIANAGYEVVLVEKQPSIGGHMAQLSETFPTLDCSQCILTPRTVETGRHSRIKLHTYSEVAEVSGYIGNFKVRIRQKPRYVDFDACTGCGLCMEKCPARVEADFERGMGKRRAIYRLLPQAVPNRPVIDAEACIYLQKGKCGVCAKVCPTQAIRYDDTEKFVEEEVGAIVLATGYELLDHEKMSAYGIGRVPDVIDGLAFERLLSASGPTQGEVKRPSDGRVPKKVVFVQCAGSRDREHGMPYCSKICCMYTAKQAILYKHRVHDGEATICYIDVRTPGKGFEEFYQRATDEGTTYLRGKVSKIFRQGDKVMVWASDTLAGRKVELEADLVVLASAVVASPDGVELAKRLKMQLDGHGFLTEAHPKLRPVETLTGGFFLAGCGQGPKDIPDTVAQASAAAAKVLAMFGQDKIFHAPTTAWVDEDICVGCGNCELTCAYGAVKVDLQRGVAAVNVALCEGCGACSVACPSGAMSHRNFSKKSIYEMTEEAVR</sequence>
<evidence type="ECO:0000256" key="3">
    <source>
        <dbReference type="ARBA" id="ARBA00022485"/>
    </source>
</evidence>
<feature type="domain" description="4Fe-4S ferredoxin-type" evidence="10">
    <location>
        <begin position="268"/>
        <end position="298"/>
    </location>
</feature>
<comment type="cofactor">
    <cofactor evidence="1">
        <name>FAD</name>
        <dbReference type="ChEBI" id="CHEBI:57692"/>
    </cofactor>
</comment>
<evidence type="ECO:0000256" key="2">
    <source>
        <dbReference type="ARBA" id="ARBA00006561"/>
    </source>
</evidence>
<reference evidence="11" key="1">
    <citation type="journal article" date="2020" name="mSystems">
        <title>Genome- and Community-Level Interaction Insights into Carbon Utilization and Element Cycling Functions of Hydrothermarchaeota in Hydrothermal Sediment.</title>
        <authorList>
            <person name="Zhou Z."/>
            <person name="Liu Y."/>
            <person name="Xu W."/>
            <person name="Pan J."/>
            <person name="Luo Z.H."/>
            <person name="Li M."/>
        </authorList>
    </citation>
    <scope>NUCLEOTIDE SEQUENCE [LARGE SCALE GENOMIC DNA]</scope>
    <source>
        <strain evidence="11">SpSt-1182</strain>
    </source>
</reference>
<dbReference type="InterPro" id="IPR017896">
    <property type="entry name" value="4Fe4S_Fe-S-bd"/>
</dbReference>
<dbReference type="Pfam" id="PF12831">
    <property type="entry name" value="FAD_oxidored"/>
    <property type="match status" value="1"/>
</dbReference>
<dbReference type="PROSITE" id="PS51379">
    <property type="entry name" value="4FE4S_FER_2"/>
    <property type="match status" value="4"/>
</dbReference>
<dbReference type="AlphaFoldDB" id="A0A7V0T6K6"/>
<feature type="domain" description="4Fe-4S ferredoxin-type" evidence="10">
    <location>
        <begin position="315"/>
        <end position="349"/>
    </location>
</feature>
<dbReference type="Gene3D" id="3.30.70.20">
    <property type="match status" value="2"/>
</dbReference>
<dbReference type="Gene3D" id="3.40.50.720">
    <property type="entry name" value="NAD(P)-binding Rossmann-like Domain"/>
    <property type="match status" value="1"/>
</dbReference>
<dbReference type="GO" id="GO:0051539">
    <property type="term" value="F:4 iron, 4 sulfur cluster binding"/>
    <property type="evidence" value="ECO:0007669"/>
    <property type="project" value="UniProtKB-KW"/>
</dbReference>
<name>A0A7V0T6K6_UNCW3</name>
<dbReference type="InterPro" id="IPR036188">
    <property type="entry name" value="FAD/NAD-bd_sf"/>
</dbReference>
<dbReference type="PANTHER" id="PTHR43498">
    <property type="entry name" value="FERREDOXIN:COB-COM HETERODISULFIDE REDUCTASE SUBUNIT A"/>
    <property type="match status" value="1"/>
</dbReference>
<feature type="domain" description="4Fe-4S ferredoxin-type" evidence="10">
    <location>
        <begin position="639"/>
        <end position="668"/>
    </location>
</feature>
<evidence type="ECO:0000256" key="6">
    <source>
        <dbReference type="ARBA" id="ARBA00023002"/>
    </source>
</evidence>
<dbReference type="InterPro" id="IPR039650">
    <property type="entry name" value="HdrA-like"/>
</dbReference>
<dbReference type="SUPFAM" id="SSF54862">
    <property type="entry name" value="4Fe-4S ferredoxins"/>
    <property type="match status" value="1"/>
</dbReference>
<dbReference type="SUPFAM" id="SSF51905">
    <property type="entry name" value="FAD/NAD(P)-binding domain"/>
    <property type="match status" value="1"/>
</dbReference>
<comment type="similarity">
    <text evidence="2">Belongs to the HdrA family.</text>
</comment>
<evidence type="ECO:0000256" key="1">
    <source>
        <dbReference type="ARBA" id="ARBA00001974"/>
    </source>
</evidence>
<dbReference type="GO" id="GO:0046872">
    <property type="term" value="F:metal ion binding"/>
    <property type="evidence" value="ECO:0007669"/>
    <property type="project" value="UniProtKB-KW"/>
</dbReference>
<keyword evidence="5" id="KW-0274">FAD</keyword>
<feature type="region of interest" description="Disordered" evidence="9">
    <location>
        <begin position="1"/>
        <end position="31"/>
    </location>
</feature>
<evidence type="ECO:0000256" key="8">
    <source>
        <dbReference type="ARBA" id="ARBA00023014"/>
    </source>
</evidence>
<evidence type="ECO:0000313" key="11">
    <source>
        <dbReference type="EMBL" id="HDR00108.1"/>
    </source>
</evidence>
<dbReference type="Pfam" id="PF00037">
    <property type="entry name" value="Fer4"/>
    <property type="match status" value="1"/>
</dbReference>